<accession>I4EGG1</accession>
<name>I4EGG1_9BACT</name>
<evidence type="ECO:0000313" key="2">
    <source>
        <dbReference type="EMBL" id="CCF83773.1"/>
    </source>
</evidence>
<feature type="region of interest" description="Disordered" evidence="1">
    <location>
        <begin position="37"/>
        <end position="57"/>
    </location>
</feature>
<evidence type="ECO:0000256" key="1">
    <source>
        <dbReference type="SAM" id="MobiDB-lite"/>
    </source>
</evidence>
<dbReference type="Proteomes" id="UP000004221">
    <property type="component" value="Unassembled WGS sequence"/>
</dbReference>
<dbReference type="EMBL" id="CAGS01000191">
    <property type="protein sequence ID" value="CCF83773.1"/>
    <property type="molecule type" value="Genomic_DNA"/>
</dbReference>
<reference evidence="2 3" key="1">
    <citation type="journal article" date="2012" name="ISME J.">
        <title>Nitrification expanded: discovery, physiology and genomics of a nitrite-oxidizing bacterium from the phylum Chloroflexi.</title>
        <authorList>
            <person name="Sorokin D.Y."/>
            <person name="Lucker S."/>
            <person name="Vejmelkova D."/>
            <person name="Kostrikina N.A."/>
            <person name="Kleerebezem R."/>
            <person name="Rijpstra W.I."/>
            <person name="Damste J.S."/>
            <person name="Le Paslier D."/>
            <person name="Muyzer G."/>
            <person name="Wagner M."/>
            <person name="van Loosdrecht M.C."/>
            <person name="Daims H."/>
        </authorList>
    </citation>
    <scope>NUCLEOTIDE SEQUENCE [LARGE SCALE GENOMIC DNA]</scope>
    <source>
        <strain evidence="3">none</strain>
    </source>
</reference>
<proteinExistence type="predicted"/>
<sequence>MTRTAAREGGVRLPLVRAHIEDSWGYRIWSGFHAAARGPRRAGSTLAAKMGKREGKP</sequence>
<organism evidence="2 3">
    <name type="scientific">Nitrolancea hollandica Lb</name>
    <dbReference type="NCBI Taxonomy" id="1129897"/>
    <lineage>
        <taxon>Bacteria</taxon>
        <taxon>Pseudomonadati</taxon>
        <taxon>Thermomicrobiota</taxon>
        <taxon>Thermomicrobia</taxon>
        <taxon>Sphaerobacterales</taxon>
        <taxon>Sphaerobacterineae</taxon>
        <taxon>Sphaerobacteraceae</taxon>
        <taxon>Nitrolancea</taxon>
    </lineage>
</organism>
<evidence type="ECO:0000313" key="3">
    <source>
        <dbReference type="Proteomes" id="UP000004221"/>
    </source>
</evidence>
<gene>
    <name evidence="2" type="ORF">NITHO_2700002</name>
</gene>
<protein>
    <submittedName>
        <fullName evidence="2">Uncharacterized protein</fullName>
    </submittedName>
</protein>
<comment type="caution">
    <text evidence="2">The sequence shown here is derived from an EMBL/GenBank/DDBJ whole genome shotgun (WGS) entry which is preliminary data.</text>
</comment>
<keyword evidence="3" id="KW-1185">Reference proteome</keyword>
<dbReference type="AlphaFoldDB" id="I4EGG1"/>